<protein>
    <recommendedName>
        <fullName evidence="4">tRNA pseudouridine synthase</fullName>
        <ecNumber evidence="4">5.4.99.12</ecNumber>
    </recommendedName>
</protein>
<accession>L1JX46</accession>
<reference evidence="9" key="3">
    <citation type="submission" date="2016-03" db="UniProtKB">
        <authorList>
            <consortium name="EnsemblProtists"/>
        </authorList>
    </citation>
    <scope>IDENTIFICATION</scope>
</reference>
<dbReference type="InterPro" id="IPR020103">
    <property type="entry name" value="PsdUridine_synth_cat_dom_sf"/>
</dbReference>
<sequence length="419" mass="47123">MLLASQTSLSPPRVNFQTFLFLLLFALSFVALARQVTSTSTTSRFLAQPEEMAEQGAGKGSKKKEREGRKFDFSKHASRHIAIELSYLGWDFKGFASQEDTNETIEGHLFAALSKTCLIPSRASSSYSRCARTDKGVSALGQVVSLRELPYLQMINALLPPTIRAIAWFACSMRSYKYFFVRADMNIEGMRAAAKLLEGSHDFRNFCKIDSSKPNLTFTRHIISFDIIPVVEQETESRYSVWSMDIKATAFLWHQVRAMAAILFAVGRGELEENFVSYMLDISRCPQKPHYNIASEEPLLLYHCHFPRDLVCFVPPLASHVRNEQVLDAICSQLVCRSALADAMRTSLCSRLVRLGASSETQRRATGKGEEEANGAMVMYEEVDRERRAPHLQGSKQGVHISHAESKTSGDNSRKRKLE</sequence>
<dbReference type="GO" id="GO:0031119">
    <property type="term" value="P:tRNA pseudouridine synthesis"/>
    <property type="evidence" value="ECO:0007669"/>
    <property type="project" value="TreeGrafter"/>
</dbReference>
<dbReference type="PANTHER" id="PTHR11142">
    <property type="entry name" value="PSEUDOURIDYLATE SYNTHASE"/>
    <property type="match status" value="1"/>
</dbReference>
<evidence type="ECO:0000313" key="10">
    <source>
        <dbReference type="Proteomes" id="UP000011087"/>
    </source>
</evidence>
<dbReference type="STRING" id="905079.L1JX46"/>
<feature type="signal peptide" evidence="6">
    <location>
        <begin position="1"/>
        <end position="33"/>
    </location>
</feature>
<proteinExistence type="inferred from homology"/>
<dbReference type="HOGENOM" id="CLU_014673_2_0_1"/>
<dbReference type="InterPro" id="IPR020095">
    <property type="entry name" value="PsdUridine_synth_TruA_C"/>
</dbReference>
<evidence type="ECO:0000256" key="5">
    <source>
        <dbReference type="SAM" id="MobiDB-lite"/>
    </source>
</evidence>
<dbReference type="InterPro" id="IPR001406">
    <property type="entry name" value="PsdUridine_synth_TruA"/>
</dbReference>
<evidence type="ECO:0000313" key="9">
    <source>
        <dbReference type="EnsemblProtists" id="EKX52927"/>
    </source>
</evidence>
<evidence type="ECO:0000256" key="4">
    <source>
        <dbReference type="RuleBase" id="RU003792"/>
    </source>
</evidence>
<organism evidence="8">
    <name type="scientific">Guillardia theta (strain CCMP2712)</name>
    <name type="common">Cryptophyte</name>
    <dbReference type="NCBI Taxonomy" id="905079"/>
    <lineage>
        <taxon>Eukaryota</taxon>
        <taxon>Cryptophyceae</taxon>
        <taxon>Pyrenomonadales</taxon>
        <taxon>Geminigeraceae</taxon>
        <taxon>Guillardia</taxon>
    </lineage>
</organism>
<feature type="chain" id="PRO_5008771875" description="tRNA pseudouridine synthase" evidence="6">
    <location>
        <begin position="34"/>
        <end position="419"/>
    </location>
</feature>
<dbReference type="EC" id="5.4.99.12" evidence="4"/>
<feature type="domain" description="Pseudouridine synthase I TruA alpha/beta" evidence="7">
    <location>
        <begin position="193"/>
        <end position="307"/>
    </location>
</feature>
<reference evidence="10" key="2">
    <citation type="submission" date="2012-11" db="EMBL/GenBank/DDBJ databases">
        <authorList>
            <person name="Kuo A."/>
            <person name="Curtis B.A."/>
            <person name="Tanifuji G."/>
            <person name="Burki F."/>
            <person name="Gruber A."/>
            <person name="Irimia M."/>
            <person name="Maruyama S."/>
            <person name="Arias M.C."/>
            <person name="Ball S.G."/>
            <person name="Gile G.H."/>
            <person name="Hirakawa Y."/>
            <person name="Hopkins J.F."/>
            <person name="Rensing S.A."/>
            <person name="Schmutz J."/>
            <person name="Symeonidi A."/>
            <person name="Elias M."/>
            <person name="Eveleigh R.J."/>
            <person name="Herman E.K."/>
            <person name="Klute M.J."/>
            <person name="Nakayama T."/>
            <person name="Obornik M."/>
            <person name="Reyes-Prieto A."/>
            <person name="Armbrust E.V."/>
            <person name="Aves S.J."/>
            <person name="Beiko R.G."/>
            <person name="Coutinho P."/>
            <person name="Dacks J.B."/>
            <person name="Durnford D.G."/>
            <person name="Fast N.M."/>
            <person name="Green B.R."/>
            <person name="Grisdale C."/>
            <person name="Hempe F."/>
            <person name="Henrissat B."/>
            <person name="Hoppner M.P."/>
            <person name="Ishida K.-I."/>
            <person name="Kim E."/>
            <person name="Koreny L."/>
            <person name="Kroth P.G."/>
            <person name="Liu Y."/>
            <person name="Malik S.-B."/>
            <person name="Maier U.G."/>
            <person name="McRose D."/>
            <person name="Mock T."/>
            <person name="Neilson J.A."/>
            <person name="Onodera N.T."/>
            <person name="Poole A.M."/>
            <person name="Pritham E.J."/>
            <person name="Richards T.A."/>
            <person name="Rocap G."/>
            <person name="Roy S.W."/>
            <person name="Sarai C."/>
            <person name="Schaack S."/>
            <person name="Shirato S."/>
            <person name="Slamovits C.H."/>
            <person name="Spencer D.F."/>
            <person name="Suzuki S."/>
            <person name="Worden A.Z."/>
            <person name="Zauner S."/>
            <person name="Barry K."/>
            <person name="Bell C."/>
            <person name="Bharti A.K."/>
            <person name="Crow J.A."/>
            <person name="Grimwood J."/>
            <person name="Kramer R."/>
            <person name="Lindquist E."/>
            <person name="Lucas S."/>
            <person name="Salamov A."/>
            <person name="McFadden G.I."/>
            <person name="Lane C.E."/>
            <person name="Keeling P.J."/>
            <person name="Gray M.W."/>
            <person name="Grigoriev I.V."/>
            <person name="Archibald J.M."/>
        </authorList>
    </citation>
    <scope>NUCLEOTIDE SEQUENCE</scope>
    <source>
        <strain evidence="10">CCMP2712</strain>
    </source>
</reference>
<feature type="region of interest" description="Disordered" evidence="5">
    <location>
        <begin position="382"/>
        <end position="419"/>
    </location>
</feature>
<dbReference type="GO" id="GO:0005737">
    <property type="term" value="C:cytoplasm"/>
    <property type="evidence" value="ECO:0007669"/>
    <property type="project" value="TreeGrafter"/>
</dbReference>
<dbReference type="KEGG" id="gtt:GUITHDRAFT_161113"/>
<dbReference type="Gene3D" id="3.30.70.660">
    <property type="entry name" value="Pseudouridine synthase I, catalytic domain, C-terminal subdomain"/>
    <property type="match status" value="1"/>
</dbReference>
<dbReference type="GO" id="GO:0003723">
    <property type="term" value="F:RNA binding"/>
    <property type="evidence" value="ECO:0007669"/>
    <property type="project" value="InterPro"/>
</dbReference>
<dbReference type="GO" id="GO:0005634">
    <property type="term" value="C:nucleus"/>
    <property type="evidence" value="ECO:0007669"/>
    <property type="project" value="TreeGrafter"/>
</dbReference>
<dbReference type="AlphaFoldDB" id="L1JX46"/>
<dbReference type="Pfam" id="PF01416">
    <property type="entry name" value="PseudoU_synth_1"/>
    <property type="match status" value="1"/>
</dbReference>
<comment type="catalytic activity">
    <reaction evidence="4">
        <text>uridine(38/39/40) in tRNA = pseudouridine(38/39/40) in tRNA</text>
        <dbReference type="Rhea" id="RHEA:22376"/>
        <dbReference type="Rhea" id="RHEA-COMP:10085"/>
        <dbReference type="Rhea" id="RHEA-COMP:10087"/>
        <dbReference type="ChEBI" id="CHEBI:65314"/>
        <dbReference type="ChEBI" id="CHEBI:65315"/>
        <dbReference type="EC" id="5.4.99.12"/>
    </reaction>
</comment>
<dbReference type="EMBL" id="JH992971">
    <property type="protein sequence ID" value="EKX52927.1"/>
    <property type="molecule type" value="Genomic_DNA"/>
</dbReference>
<keyword evidence="3 4" id="KW-0413">Isomerase</keyword>
<dbReference type="Proteomes" id="UP000011087">
    <property type="component" value="Unassembled WGS sequence"/>
</dbReference>
<evidence type="ECO:0000256" key="6">
    <source>
        <dbReference type="SAM" id="SignalP"/>
    </source>
</evidence>
<evidence type="ECO:0000256" key="3">
    <source>
        <dbReference type="ARBA" id="ARBA00023235"/>
    </source>
</evidence>
<dbReference type="PaxDb" id="55529-EKX52927"/>
<dbReference type="GO" id="GO:1990481">
    <property type="term" value="P:mRNA pseudouridine synthesis"/>
    <property type="evidence" value="ECO:0007669"/>
    <property type="project" value="TreeGrafter"/>
</dbReference>
<gene>
    <name evidence="8" type="ORF">GUITHDRAFT_161113</name>
</gene>
<name>L1JX46_GUITC</name>
<keyword evidence="10" id="KW-1185">Reference proteome</keyword>
<reference evidence="8 10" key="1">
    <citation type="journal article" date="2012" name="Nature">
        <title>Algal genomes reveal evolutionary mosaicism and the fate of nucleomorphs.</title>
        <authorList>
            <consortium name="DOE Joint Genome Institute"/>
            <person name="Curtis B.A."/>
            <person name="Tanifuji G."/>
            <person name="Burki F."/>
            <person name="Gruber A."/>
            <person name="Irimia M."/>
            <person name="Maruyama S."/>
            <person name="Arias M.C."/>
            <person name="Ball S.G."/>
            <person name="Gile G.H."/>
            <person name="Hirakawa Y."/>
            <person name="Hopkins J.F."/>
            <person name="Kuo A."/>
            <person name="Rensing S.A."/>
            <person name="Schmutz J."/>
            <person name="Symeonidi A."/>
            <person name="Elias M."/>
            <person name="Eveleigh R.J."/>
            <person name="Herman E.K."/>
            <person name="Klute M.J."/>
            <person name="Nakayama T."/>
            <person name="Obornik M."/>
            <person name="Reyes-Prieto A."/>
            <person name="Armbrust E.V."/>
            <person name="Aves S.J."/>
            <person name="Beiko R.G."/>
            <person name="Coutinho P."/>
            <person name="Dacks J.B."/>
            <person name="Durnford D.G."/>
            <person name="Fast N.M."/>
            <person name="Green B.R."/>
            <person name="Grisdale C.J."/>
            <person name="Hempel F."/>
            <person name="Henrissat B."/>
            <person name="Hoppner M.P."/>
            <person name="Ishida K."/>
            <person name="Kim E."/>
            <person name="Koreny L."/>
            <person name="Kroth P.G."/>
            <person name="Liu Y."/>
            <person name="Malik S.B."/>
            <person name="Maier U.G."/>
            <person name="McRose D."/>
            <person name="Mock T."/>
            <person name="Neilson J.A."/>
            <person name="Onodera N.T."/>
            <person name="Poole A.M."/>
            <person name="Pritham E.J."/>
            <person name="Richards T.A."/>
            <person name="Rocap G."/>
            <person name="Roy S.W."/>
            <person name="Sarai C."/>
            <person name="Schaack S."/>
            <person name="Shirato S."/>
            <person name="Slamovits C.H."/>
            <person name="Spencer D.F."/>
            <person name="Suzuki S."/>
            <person name="Worden A.Z."/>
            <person name="Zauner S."/>
            <person name="Barry K."/>
            <person name="Bell C."/>
            <person name="Bharti A.K."/>
            <person name="Crow J.A."/>
            <person name="Grimwood J."/>
            <person name="Kramer R."/>
            <person name="Lindquist E."/>
            <person name="Lucas S."/>
            <person name="Salamov A."/>
            <person name="McFadden G.I."/>
            <person name="Lane C.E."/>
            <person name="Keeling P.J."/>
            <person name="Gray M.W."/>
            <person name="Grigoriev I.V."/>
            <person name="Archibald J.M."/>
        </authorList>
    </citation>
    <scope>NUCLEOTIDE SEQUENCE</scope>
    <source>
        <strain evidence="8 10">CCMP2712</strain>
    </source>
</reference>
<evidence type="ECO:0000256" key="2">
    <source>
        <dbReference type="ARBA" id="ARBA00022694"/>
    </source>
</evidence>
<dbReference type="GO" id="GO:0160147">
    <property type="term" value="F:tRNA pseudouridine(38-40) synthase activity"/>
    <property type="evidence" value="ECO:0007669"/>
    <property type="project" value="UniProtKB-EC"/>
</dbReference>
<evidence type="ECO:0000313" key="8">
    <source>
        <dbReference type="EMBL" id="EKX52927.1"/>
    </source>
</evidence>
<dbReference type="OMA" id="IALRICY"/>
<comment type="similarity">
    <text evidence="1 4">Belongs to the tRNA pseudouridine synthase TruA family.</text>
</comment>
<dbReference type="EnsemblProtists" id="EKX52927">
    <property type="protein sequence ID" value="EKX52927"/>
    <property type="gene ID" value="GUITHDRAFT_161113"/>
</dbReference>
<keyword evidence="2 4" id="KW-0819">tRNA processing</keyword>
<keyword evidence="6" id="KW-0732">Signal</keyword>
<dbReference type="OrthoDB" id="25767at2759"/>
<dbReference type="eggNOG" id="KOG2554">
    <property type="taxonomic scope" value="Eukaryota"/>
</dbReference>
<dbReference type="PANTHER" id="PTHR11142:SF5">
    <property type="entry name" value="TRNA PSEUDOURIDINE(38_39) SYNTHASE"/>
    <property type="match status" value="1"/>
</dbReference>
<dbReference type="GeneID" id="17309572"/>
<dbReference type="RefSeq" id="XP_005839907.1">
    <property type="nucleotide sequence ID" value="XM_005839850.1"/>
</dbReference>
<feature type="region of interest" description="Disordered" evidence="5">
    <location>
        <begin position="47"/>
        <end position="69"/>
    </location>
</feature>
<evidence type="ECO:0000256" key="1">
    <source>
        <dbReference type="ARBA" id="ARBA00009375"/>
    </source>
</evidence>
<dbReference type="SUPFAM" id="SSF55120">
    <property type="entry name" value="Pseudouridine synthase"/>
    <property type="match status" value="1"/>
</dbReference>
<evidence type="ECO:0000259" key="7">
    <source>
        <dbReference type="Pfam" id="PF01416"/>
    </source>
</evidence>
<dbReference type="InterPro" id="IPR020097">
    <property type="entry name" value="PsdUridine_synth_TruA_a/b_dom"/>
</dbReference>